<dbReference type="EMBL" id="JASSZA010000006">
    <property type="protein sequence ID" value="KAK2108325.1"/>
    <property type="molecule type" value="Genomic_DNA"/>
</dbReference>
<comment type="caution">
    <text evidence="2">The sequence shown here is derived from an EMBL/GenBank/DDBJ whole genome shotgun (WGS) entry which is preliminary data.</text>
</comment>
<evidence type="ECO:0000256" key="1">
    <source>
        <dbReference type="SAM" id="MobiDB-lite"/>
    </source>
</evidence>
<sequence>MVKISFQPAVAGIKGNKADKASASVPVPAPATEILLTPARGDPGARSRRETQARPEHQAVGRGTGEGAGPKKFEECWWGSVPQDVLLAFTGIDRSESDEMEISQNRRGCASGRRGSETGRPHPTPRPACPGILGPRALCAPPPGFLCLPSGLGREGISANAWQAGTGREGQLA</sequence>
<proteinExistence type="predicted"/>
<gene>
    <name evidence="2" type="ORF">P7K49_013490</name>
</gene>
<evidence type="ECO:0000313" key="3">
    <source>
        <dbReference type="Proteomes" id="UP001266305"/>
    </source>
</evidence>
<name>A0ABQ9VGL0_SAGOE</name>
<dbReference type="Proteomes" id="UP001266305">
    <property type="component" value="Unassembled WGS sequence"/>
</dbReference>
<organism evidence="2 3">
    <name type="scientific">Saguinus oedipus</name>
    <name type="common">Cotton-top tamarin</name>
    <name type="synonym">Oedipomidas oedipus</name>
    <dbReference type="NCBI Taxonomy" id="9490"/>
    <lineage>
        <taxon>Eukaryota</taxon>
        <taxon>Metazoa</taxon>
        <taxon>Chordata</taxon>
        <taxon>Craniata</taxon>
        <taxon>Vertebrata</taxon>
        <taxon>Euteleostomi</taxon>
        <taxon>Mammalia</taxon>
        <taxon>Eutheria</taxon>
        <taxon>Euarchontoglires</taxon>
        <taxon>Primates</taxon>
        <taxon>Haplorrhini</taxon>
        <taxon>Platyrrhini</taxon>
        <taxon>Cebidae</taxon>
        <taxon>Callitrichinae</taxon>
        <taxon>Saguinus</taxon>
    </lineage>
</organism>
<feature type="region of interest" description="Disordered" evidence="1">
    <location>
        <begin position="37"/>
        <end position="74"/>
    </location>
</feature>
<keyword evidence="3" id="KW-1185">Reference proteome</keyword>
<accession>A0ABQ9VGL0</accession>
<protein>
    <submittedName>
        <fullName evidence="2">Uncharacterized protein</fullName>
    </submittedName>
</protein>
<feature type="compositionally biased region" description="Basic and acidic residues" evidence="1">
    <location>
        <begin position="43"/>
        <end position="59"/>
    </location>
</feature>
<reference evidence="2 3" key="1">
    <citation type="submission" date="2023-05" db="EMBL/GenBank/DDBJ databases">
        <title>B98-5 Cell Line De Novo Hybrid Assembly: An Optical Mapping Approach.</title>
        <authorList>
            <person name="Kananen K."/>
            <person name="Auerbach J.A."/>
            <person name="Kautto E."/>
            <person name="Blachly J.S."/>
        </authorList>
    </citation>
    <scope>NUCLEOTIDE SEQUENCE [LARGE SCALE GENOMIC DNA]</scope>
    <source>
        <strain evidence="2">B95-8</strain>
        <tissue evidence="2">Cell line</tissue>
    </source>
</reference>
<feature type="region of interest" description="Disordered" evidence="1">
    <location>
        <begin position="97"/>
        <end position="128"/>
    </location>
</feature>
<evidence type="ECO:0000313" key="2">
    <source>
        <dbReference type="EMBL" id="KAK2108325.1"/>
    </source>
</evidence>